<dbReference type="GO" id="GO:0045944">
    <property type="term" value="P:positive regulation of transcription by RNA polymerase II"/>
    <property type="evidence" value="ECO:0007669"/>
    <property type="project" value="UniProtKB-ARBA"/>
</dbReference>
<evidence type="ECO:0000256" key="1">
    <source>
        <dbReference type="ARBA" id="ARBA00004123"/>
    </source>
</evidence>
<keyword evidence="2" id="KW-0805">Transcription regulation</keyword>
<dbReference type="OrthoDB" id="1898716at2759"/>
<evidence type="ECO:0000313" key="9">
    <source>
        <dbReference type="Proteomes" id="UP000807469"/>
    </source>
</evidence>
<keyword evidence="4" id="KW-0804">Transcription</keyword>
<feature type="region of interest" description="Disordered" evidence="6">
    <location>
        <begin position="123"/>
        <end position="217"/>
    </location>
</feature>
<keyword evidence="5" id="KW-0539">Nucleus</keyword>
<dbReference type="GO" id="GO:0005634">
    <property type="term" value="C:nucleus"/>
    <property type="evidence" value="ECO:0007669"/>
    <property type="project" value="UniProtKB-SubCell"/>
</dbReference>
<dbReference type="Proteomes" id="UP000807469">
    <property type="component" value="Unassembled WGS sequence"/>
</dbReference>
<sequence length="625" mass="63745">RKNGLFKKAYELGVLCSVDVAVIIFEERPGHGLKLHQHCSTDIRDIVQRQLRHQGDRDLKGPADFSGAGGQKFDDGGDVEDGDADEDEEDMHAPATRASTKRKAGIRIGLLLMYDEYVPPGRNGAPRIPAPPMHTLHTSGASFEDGPGSSSMLPISNDRVSSLRDHGHSVQHNSNSTRGGSELYLPEQAGPPPSGRFSGSRGYDSLSAGGQGPPGGYAGHYTPMFPVGSHASPPTPSFIPVHGGKFTRGGPPHASQPQAALPSFASGGPRDAPYAPPGSRSGRFPEPGYGGPMDSYSAMRGQSGGAYTQHGQHPGAPPQQERGDMFVAFLESDERSRQQAGHRAGGGGGCLEWPTHGGPGGPPGGHAGRGRDVGRILEHAAAPLNPNPNAQDSWFDDIFMGGASRAAATAAAAGANSYPPPPPLTATAASLSATNSISSSATGSRGGSTPTSWDRGAGAGPTSRDDLNTIFGASTVASSVHNTSDTGGGTPRRLTEDVSMISVDARPSTAVSAVSAASSSGRIAPSTAGSTTASVTSSAQVAQAATEAPDAEMRDVTSATTTAAPTAAAGTEGDGEGSANDADADSDRGEHAEGEVDMDKQSQQSQDAEGDADGEQDVNVVGDAK</sequence>
<comment type="subcellular location">
    <subcellularLocation>
        <location evidence="1">Nucleus</location>
    </subcellularLocation>
</comment>
<proteinExistence type="predicted"/>
<feature type="non-terminal residue" evidence="8">
    <location>
        <position position="1"/>
    </location>
</feature>
<accession>A0A9P5Z2I1</accession>
<feature type="region of interest" description="Disordered" evidence="6">
    <location>
        <begin position="335"/>
        <end position="371"/>
    </location>
</feature>
<feature type="region of interest" description="Disordered" evidence="6">
    <location>
        <begin position="53"/>
        <end position="99"/>
    </location>
</feature>
<feature type="compositionally biased region" description="Low complexity" evidence="6">
    <location>
        <begin position="436"/>
        <end position="452"/>
    </location>
</feature>
<feature type="region of interest" description="Disordered" evidence="6">
    <location>
        <begin position="516"/>
        <end position="625"/>
    </location>
</feature>
<reference evidence="8" key="1">
    <citation type="submission" date="2020-11" db="EMBL/GenBank/DDBJ databases">
        <authorList>
            <consortium name="DOE Joint Genome Institute"/>
            <person name="Ahrendt S."/>
            <person name="Riley R."/>
            <person name="Andreopoulos W."/>
            <person name="Labutti K."/>
            <person name="Pangilinan J."/>
            <person name="Ruiz-Duenas F.J."/>
            <person name="Barrasa J.M."/>
            <person name="Sanchez-Garcia M."/>
            <person name="Camarero S."/>
            <person name="Miyauchi S."/>
            <person name="Serrano A."/>
            <person name="Linde D."/>
            <person name="Babiker R."/>
            <person name="Drula E."/>
            <person name="Ayuso-Fernandez I."/>
            <person name="Pacheco R."/>
            <person name="Padilla G."/>
            <person name="Ferreira P."/>
            <person name="Barriuso J."/>
            <person name="Kellner H."/>
            <person name="Castanera R."/>
            <person name="Alfaro M."/>
            <person name="Ramirez L."/>
            <person name="Pisabarro A.G."/>
            <person name="Kuo A."/>
            <person name="Tritt A."/>
            <person name="Lipzen A."/>
            <person name="He G."/>
            <person name="Yan M."/>
            <person name="Ng V."/>
            <person name="Cullen D."/>
            <person name="Martin F."/>
            <person name="Rosso M.-N."/>
            <person name="Henrissat B."/>
            <person name="Hibbett D."/>
            <person name="Martinez A.T."/>
            <person name="Grigoriev I.V."/>
        </authorList>
    </citation>
    <scope>NUCLEOTIDE SEQUENCE</scope>
    <source>
        <strain evidence="8">CIRM-BRFM 674</strain>
    </source>
</reference>
<dbReference type="GO" id="GO:0003677">
    <property type="term" value="F:DNA binding"/>
    <property type="evidence" value="ECO:0007669"/>
    <property type="project" value="UniProtKB-KW"/>
</dbReference>
<feature type="domain" description="MADS-box" evidence="7">
    <location>
        <begin position="1"/>
        <end position="28"/>
    </location>
</feature>
<feature type="compositionally biased region" description="Polar residues" evidence="6">
    <location>
        <begin position="148"/>
        <end position="160"/>
    </location>
</feature>
<evidence type="ECO:0000313" key="8">
    <source>
        <dbReference type="EMBL" id="KAF9479651.1"/>
    </source>
</evidence>
<dbReference type="InterPro" id="IPR036879">
    <property type="entry name" value="TF_MADSbox_sf"/>
</dbReference>
<feature type="compositionally biased region" description="Gly residues" evidence="6">
    <location>
        <begin position="357"/>
        <end position="367"/>
    </location>
</feature>
<dbReference type="EMBL" id="MU155208">
    <property type="protein sequence ID" value="KAF9479651.1"/>
    <property type="molecule type" value="Genomic_DNA"/>
</dbReference>
<feature type="compositionally biased region" description="Basic and acidic residues" evidence="6">
    <location>
        <begin position="585"/>
        <end position="600"/>
    </location>
</feature>
<gene>
    <name evidence="8" type="ORF">BDN70DRAFT_878524</name>
</gene>
<evidence type="ECO:0000256" key="5">
    <source>
        <dbReference type="ARBA" id="ARBA00023242"/>
    </source>
</evidence>
<feature type="compositionally biased region" description="Acidic residues" evidence="6">
    <location>
        <begin position="76"/>
        <end position="90"/>
    </location>
</feature>
<evidence type="ECO:0000256" key="3">
    <source>
        <dbReference type="ARBA" id="ARBA00023125"/>
    </source>
</evidence>
<feature type="compositionally biased region" description="Polar residues" evidence="6">
    <location>
        <begin position="170"/>
        <end position="179"/>
    </location>
</feature>
<evidence type="ECO:0000256" key="6">
    <source>
        <dbReference type="SAM" id="MobiDB-lite"/>
    </source>
</evidence>
<dbReference type="AlphaFoldDB" id="A0A9P5Z2I1"/>
<protein>
    <recommendedName>
        <fullName evidence="7">MADS-box domain-containing protein</fullName>
    </recommendedName>
</protein>
<keyword evidence="3" id="KW-0238">DNA-binding</keyword>
<evidence type="ECO:0000259" key="7">
    <source>
        <dbReference type="PROSITE" id="PS50066"/>
    </source>
</evidence>
<comment type="caution">
    <text evidence="8">The sequence shown here is derived from an EMBL/GenBank/DDBJ whole genome shotgun (WGS) entry which is preliminary data.</text>
</comment>
<keyword evidence="9" id="KW-1185">Reference proteome</keyword>
<feature type="compositionally biased region" description="Low complexity" evidence="6">
    <location>
        <begin position="557"/>
        <end position="571"/>
    </location>
</feature>
<evidence type="ECO:0000256" key="4">
    <source>
        <dbReference type="ARBA" id="ARBA00023163"/>
    </source>
</evidence>
<dbReference type="SUPFAM" id="SSF55455">
    <property type="entry name" value="SRF-like"/>
    <property type="match status" value="1"/>
</dbReference>
<feature type="region of interest" description="Disordered" evidence="6">
    <location>
        <begin position="436"/>
        <end position="468"/>
    </location>
</feature>
<dbReference type="PROSITE" id="PS50066">
    <property type="entry name" value="MADS_BOX_2"/>
    <property type="match status" value="1"/>
</dbReference>
<feature type="region of interest" description="Disordered" evidence="6">
    <location>
        <begin position="244"/>
        <end position="321"/>
    </location>
</feature>
<dbReference type="InterPro" id="IPR002100">
    <property type="entry name" value="TF_MADSbox"/>
</dbReference>
<name>A0A9P5Z2I1_9AGAR</name>
<dbReference type="Gene3D" id="3.40.1810.10">
    <property type="entry name" value="Transcription factor, MADS-box"/>
    <property type="match status" value="1"/>
</dbReference>
<feature type="compositionally biased region" description="Low complexity" evidence="6">
    <location>
        <begin position="309"/>
        <end position="320"/>
    </location>
</feature>
<feature type="compositionally biased region" description="Low complexity" evidence="6">
    <location>
        <begin position="516"/>
        <end position="548"/>
    </location>
</feature>
<dbReference type="GO" id="GO:0046983">
    <property type="term" value="F:protein dimerization activity"/>
    <property type="evidence" value="ECO:0007669"/>
    <property type="project" value="InterPro"/>
</dbReference>
<evidence type="ECO:0000256" key="2">
    <source>
        <dbReference type="ARBA" id="ARBA00023015"/>
    </source>
</evidence>
<organism evidence="8 9">
    <name type="scientific">Pholiota conissans</name>
    <dbReference type="NCBI Taxonomy" id="109636"/>
    <lineage>
        <taxon>Eukaryota</taxon>
        <taxon>Fungi</taxon>
        <taxon>Dikarya</taxon>
        <taxon>Basidiomycota</taxon>
        <taxon>Agaricomycotina</taxon>
        <taxon>Agaricomycetes</taxon>
        <taxon>Agaricomycetidae</taxon>
        <taxon>Agaricales</taxon>
        <taxon>Agaricineae</taxon>
        <taxon>Strophariaceae</taxon>
        <taxon>Pholiota</taxon>
    </lineage>
</organism>
<dbReference type="Pfam" id="PF00319">
    <property type="entry name" value="SRF-TF"/>
    <property type="match status" value="1"/>
</dbReference>